<evidence type="ECO:0000256" key="2">
    <source>
        <dbReference type="PROSITE-ProRule" id="PRU00023"/>
    </source>
</evidence>
<dbReference type="InterPro" id="IPR002110">
    <property type="entry name" value="Ankyrin_rpt"/>
</dbReference>
<dbReference type="InterPro" id="IPR007111">
    <property type="entry name" value="NACHT_NTPase"/>
</dbReference>
<dbReference type="PANTHER" id="PTHR10039">
    <property type="entry name" value="AMELOGENIN"/>
    <property type="match status" value="1"/>
</dbReference>
<dbReference type="SUPFAM" id="SSF48403">
    <property type="entry name" value="Ankyrin repeat"/>
    <property type="match status" value="1"/>
</dbReference>
<dbReference type="AlphaFoldDB" id="A0A1S9S005"/>
<dbReference type="PROSITE" id="PS50088">
    <property type="entry name" value="ANK_REPEAT"/>
    <property type="match status" value="5"/>
</dbReference>
<sequence length="866" mass="97989">MSFGYSVGDFLAILQLANDLRSRFAQAPRQYKAIIDEVESLSTVFYRMDGLDDNEFDTEQKAAMRKAIQGCRNVSLELRAILDNSGVLENDSTANWKDTIRRAWKRVRWDQADIDIFRARIVSNISLFNNVVSNINQDLVLEIRRDIKDLCQKQDDQERDQVLDWLSSTKPSTRQSEIFNSHHTGTGTWFLETKEFKEWIRSEKQILFCLGVPGAGKTILTSIIINHLEKVFDSQDGIGITYFFCDYRERATLLTLLCALLRQLCQRQISIPDGVKSLYVRHAAKKTRPSNNEIFRELRSIIATSKRVFFIIDALDECPVSDGISSVRQTFLRQLVSLNDEIGANILATSRPNNEIAAYLQTYVSVEIQPRREDIESYLDFRMVELPDFVHKRPTLKQRIKKGIIEAAGEMFLLVRLYFNLLLDQGNEKKVRDMINKFSTGSQYNAYEHAYYETVKRIECQSADLTELAKRTIGWIANAKSPLKVAQLEHALAIEVNSKAFDESNITDINLLSSYCCGLVTVDEQTGYVRLVHYTAQRYFEKMWEAWFPQIHEVITDSCLTYLSYDTFEVNVSRFENQRIQAKYPLLAYSARNWGNHFRENPGNEYLALQYLQNEAKVTLPGCFGIIGFAGDTDLPSSGVKGEHIAAFFGLHYLMQKLLETGPLKVHTKNDFGWTPLHFTARYGHESVATLLIDNGANIEAPDRSGLTPLGLAAAFGQETVVKLLLENGAQVESSDISGRTPLYSASLHGHENVAILLLDSGANIETSGRDGITPLRLAAVFGNETMTKLLLENGANIEASDERGATALHIAKRHGHDAVVKLLLDFDVKLNSRSLDPKQLPFEAAVDDHNAIVQVRDFPMFFVTP</sequence>
<dbReference type="Gene3D" id="3.40.50.300">
    <property type="entry name" value="P-loop containing nucleotide triphosphate hydrolases"/>
    <property type="match status" value="1"/>
</dbReference>
<dbReference type="InterPro" id="IPR027417">
    <property type="entry name" value="P-loop_NTPase"/>
</dbReference>
<organism evidence="4 5">
    <name type="scientific">Penicillium brasilianum</name>
    <dbReference type="NCBI Taxonomy" id="104259"/>
    <lineage>
        <taxon>Eukaryota</taxon>
        <taxon>Fungi</taxon>
        <taxon>Dikarya</taxon>
        <taxon>Ascomycota</taxon>
        <taxon>Pezizomycotina</taxon>
        <taxon>Eurotiomycetes</taxon>
        <taxon>Eurotiomycetidae</taxon>
        <taxon>Eurotiales</taxon>
        <taxon>Aspergillaceae</taxon>
        <taxon>Penicillium</taxon>
    </lineage>
</organism>
<gene>
    <name evidence="4" type="ORF">PEBR_01186</name>
</gene>
<dbReference type="Pfam" id="PF12796">
    <property type="entry name" value="Ank_2"/>
    <property type="match status" value="2"/>
</dbReference>
<protein>
    <recommendedName>
        <fullName evidence="3">NACHT domain-containing protein</fullName>
    </recommendedName>
</protein>
<proteinExistence type="predicted"/>
<keyword evidence="1" id="KW-0677">Repeat</keyword>
<dbReference type="SMART" id="SM00248">
    <property type="entry name" value="ANK"/>
    <property type="match status" value="6"/>
</dbReference>
<comment type="caution">
    <text evidence="4">The sequence shown here is derived from an EMBL/GenBank/DDBJ whole genome shotgun (WGS) entry which is preliminary data.</text>
</comment>
<dbReference type="PROSITE" id="PS50297">
    <property type="entry name" value="ANK_REP_REGION"/>
    <property type="match status" value="5"/>
</dbReference>
<dbReference type="Pfam" id="PF22939">
    <property type="entry name" value="WHD_GPIID"/>
    <property type="match status" value="1"/>
</dbReference>
<name>A0A1S9S005_PENBI</name>
<feature type="repeat" description="ANK" evidence="2">
    <location>
        <begin position="672"/>
        <end position="704"/>
    </location>
</feature>
<dbReference type="Pfam" id="PF00023">
    <property type="entry name" value="Ank"/>
    <property type="match status" value="1"/>
</dbReference>
<dbReference type="PANTHER" id="PTHR10039:SF15">
    <property type="entry name" value="NACHT DOMAIN-CONTAINING PROTEIN"/>
    <property type="match status" value="1"/>
</dbReference>
<dbReference type="InterPro" id="IPR036770">
    <property type="entry name" value="Ankyrin_rpt-contain_sf"/>
</dbReference>
<evidence type="ECO:0000259" key="3">
    <source>
        <dbReference type="PROSITE" id="PS50837"/>
    </source>
</evidence>
<dbReference type="EMBL" id="LJBN01000023">
    <property type="protein sequence ID" value="OOQ91103.1"/>
    <property type="molecule type" value="Genomic_DNA"/>
</dbReference>
<dbReference type="PROSITE" id="PS50837">
    <property type="entry name" value="NACHT"/>
    <property type="match status" value="1"/>
</dbReference>
<dbReference type="InterPro" id="IPR056884">
    <property type="entry name" value="NPHP3-like_N"/>
</dbReference>
<reference evidence="5" key="1">
    <citation type="submission" date="2015-09" db="EMBL/GenBank/DDBJ databases">
        <authorList>
            <person name="Fill T.P."/>
            <person name="Baretta J.F."/>
            <person name="de Almeida L.G."/>
            <person name="Rocha M."/>
            <person name="de Souza D.H."/>
            <person name="Malavazi I."/>
            <person name="Cerdeira L.T."/>
            <person name="Hong H."/>
            <person name="Samborskyy M."/>
            <person name="de Vasconcelos A.T."/>
            <person name="Leadlay P."/>
            <person name="Rodrigues-Filho E."/>
        </authorList>
    </citation>
    <scope>NUCLEOTIDE SEQUENCE [LARGE SCALE GENOMIC DNA]</scope>
    <source>
        <strain evidence="5">LaBioMMi 136</strain>
    </source>
</reference>
<evidence type="ECO:0000313" key="5">
    <source>
        <dbReference type="Proteomes" id="UP000190744"/>
    </source>
</evidence>
<dbReference type="Proteomes" id="UP000190744">
    <property type="component" value="Unassembled WGS sequence"/>
</dbReference>
<dbReference type="Gene3D" id="1.25.40.20">
    <property type="entry name" value="Ankyrin repeat-containing domain"/>
    <property type="match status" value="1"/>
</dbReference>
<feature type="repeat" description="ANK" evidence="2">
    <location>
        <begin position="771"/>
        <end position="803"/>
    </location>
</feature>
<feature type="repeat" description="ANK" evidence="2">
    <location>
        <begin position="738"/>
        <end position="770"/>
    </location>
</feature>
<dbReference type="InterPro" id="IPR054471">
    <property type="entry name" value="GPIID_WHD"/>
</dbReference>
<dbReference type="Pfam" id="PF24883">
    <property type="entry name" value="NPHP3_N"/>
    <property type="match status" value="1"/>
</dbReference>
<evidence type="ECO:0000256" key="1">
    <source>
        <dbReference type="ARBA" id="ARBA00022737"/>
    </source>
</evidence>
<accession>A0A1S9S005</accession>
<dbReference type="SUPFAM" id="SSF52540">
    <property type="entry name" value="P-loop containing nucleoside triphosphate hydrolases"/>
    <property type="match status" value="1"/>
</dbReference>
<feature type="domain" description="NACHT" evidence="3">
    <location>
        <begin position="205"/>
        <end position="353"/>
    </location>
</feature>
<feature type="repeat" description="ANK" evidence="2">
    <location>
        <begin position="804"/>
        <end position="836"/>
    </location>
</feature>
<dbReference type="PRINTS" id="PR01415">
    <property type="entry name" value="ANKYRIN"/>
</dbReference>
<feature type="repeat" description="ANK" evidence="2">
    <location>
        <begin position="705"/>
        <end position="737"/>
    </location>
</feature>
<evidence type="ECO:0000313" key="4">
    <source>
        <dbReference type="EMBL" id="OOQ91103.1"/>
    </source>
</evidence>
<keyword evidence="2" id="KW-0040">ANK repeat</keyword>